<organism evidence="3">
    <name type="scientific">uncultured Armatimonadetes bacterium</name>
    <dbReference type="NCBI Taxonomy" id="157466"/>
    <lineage>
        <taxon>Bacteria</taxon>
        <taxon>Bacillati</taxon>
        <taxon>Armatimonadota</taxon>
        <taxon>environmental samples</taxon>
    </lineage>
</organism>
<feature type="domain" description="Pappalysin-1 SD scarf" evidence="2">
    <location>
        <begin position="108"/>
        <end position="233"/>
    </location>
</feature>
<gene>
    <name evidence="3" type="ORF">AVDCRST_MAG63-2220</name>
</gene>
<dbReference type="Pfam" id="PF25900">
    <property type="entry name" value="PAPPA"/>
    <property type="match status" value="1"/>
</dbReference>
<dbReference type="InterPro" id="IPR058897">
    <property type="entry name" value="PAPPA_SD_C"/>
</dbReference>
<protein>
    <recommendedName>
        <fullName evidence="2">Pappalysin-1 SD scarf domain-containing protein</fullName>
    </recommendedName>
</protein>
<feature type="region of interest" description="Disordered" evidence="1">
    <location>
        <begin position="252"/>
        <end position="275"/>
    </location>
</feature>
<evidence type="ECO:0000313" key="3">
    <source>
        <dbReference type="EMBL" id="CAA9254911.1"/>
    </source>
</evidence>
<name>A0A6J4IMN8_9BACT</name>
<evidence type="ECO:0000259" key="2">
    <source>
        <dbReference type="Pfam" id="PF25900"/>
    </source>
</evidence>
<feature type="region of interest" description="Disordered" evidence="1">
    <location>
        <begin position="109"/>
        <end position="136"/>
    </location>
</feature>
<dbReference type="AlphaFoldDB" id="A0A6J4IMN8"/>
<accession>A0A6J4IMN8</accession>
<evidence type="ECO:0000256" key="1">
    <source>
        <dbReference type="SAM" id="MobiDB-lite"/>
    </source>
</evidence>
<reference evidence="3" key="1">
    <citation type="submission" date="2020-02" db="EMBL/GenBank/DDBJ databases">
        <authorList>
            <person name="Meier V. D."/>
        </authorList>
    </citation>
    <scope>NUCLEOTIDE SEQUENCE</scope>
    <source>
        <strain evidence="3">AVDCRST_MAG63</strain>
    </source>
</reference>
<dbReference type="EMBL" id="CADCTO010000274">
    <property type="protein sequence ID" value="CAA9254911.1"/>
    <property type="molecule type" value="Genomic_DNA"/>
</dbReference>
<proteinExistence type="predicted"/>
<sequence length="275" mass="31194">MHITIRAFLVGALLWGGASPHGARAQVPVAALPLEESLKRAQVGGKYRMLLRQIKVEKDRQEFSAFRDFGYHAATTCAEHTDLPKGYWVYVYPYWYIWRDRVGEPGERRAWGPEQATGRPDTPQAGDHQSAWASSTKDDSDEWLMLEYERPGVARSLHIHETFNPGAVVRVTVFTLDGREVEVWRRERPRLPRTARYVLRPTVSERVLTNRVKIYLASRSVRGWNEIDAVGLRDESGALQWATAAHASSTYGVAEERGDRRTASPVGPKELEVIE</sequence>